<reference evidence="3 4" key="1">
    <citation type="submission" date="2019-03" db="EMBL/GenBank/DDBJ databases">
        <title>Genomics of glacier-inhabiting Cryobacterium strains.</title>
        <authorList>
            <person name="Liu Q."/>
            <person name="Xin Y.-H."/>
        </authorList>
    </citation>
    <scope>NUCLEOTIDE SEQUENCE [LARGE SCALE GENOMIC DNA]</scope>
    <source>
        <strain evidence="3 4">HLT2-23</strain>
    </source>
</reference>
<evidence type="ECO:0000313" key="4">
    <source>
        <dbReference type="Proteomes" id="UP000298173"/>
    </source>
</evidence>
<feature type="transmembrane region" description="Helical" evidence="1">
    <location>
        <begin position="293"/>
        <end position="312"/>
    </location>
</feature>
<feature type="transmembrane region" description="Helical" evidence="1">
    <location>
        <begin position="248"/>
        <end position="281"/>
    </location>
</feature>
<dbReference type="OrthoDB" id="4954891at2"/>
<keyword evidence="4" id="KW-1185">Reference proteome</keyword>
<feature type="transmembrane region" description="Helical" evidence="1">
    <location>
        <begin position="447"/>
        <end position="464"/>
    </location>
</feature>
<feature type="transmembrane region" description="Helical" evidence="1">
    <location>
        <begin position="104"/>
        <end position="131"/>
    </location>
</feature>
<dbReference type="AlphaFoldDB" id="A0A4R8UVC5"/>
<dbReference type="InterPro" id="IPR043728">
    <property type="entry name" value="DUF5671"/>
</dbReference>
<evidence type="ECO:0000256" key="1">
    <source>
        <dbReference type="SAM" id="Phobius"/>
    </source>
</evidence>
<keyword evidence="1" id="KW-0812">Transmembrane</keyword>
<evidence type="ECO:0000313" key="3">
    <source>
        <dbReference type="EMBL" id="TFB71476.1"/>
    </source>
</evidence>
<feature type="transmembrane region" description="Helical" evidence="1">
    <location>
        <begin position="324"/>
        <end position="353"/>
    </location>
</feature>
<protein>
    <recommendedName>
        <fullName evidence="2">DUF5671 domain-containing protein</fullName>
    </recommendedName>
</protein>
<accession>A0A4R8UVC5</accession>
<feature type="transmembrane region" description="Helical" evidence="1">
    <location>
        <begin position="403"/>
        <end position="427"/>
    </location>
</feature>
<feature type="transmembrane region" description="Helical" evidence="1">
    <location>
        <begin position="21"/>
        <end position="42"/>
    </location>
</feature>
<feature type="domain" description="DUF5671" evidence="2">
    <location>
        <begin position="20"/>
        <end position="140"/>
    </location>
</feature>
<sequence length="564" mass="58959">MAVRRSAGQPGSTGAPTARRVVVYILLFALVTIAAIGLSGLLGRLLDTTTVPGGIVPATGTNLAGSDVTHLARSLAFTLIAGPFAALLWWVLWRRLVGAERESIAWGLYLAGMQIVALVTATSALLSTLAALVRGDWQPRTFAIALVWALVWAWHRWMSRHPTRSPTQLRSVAPILGSIFGLLIGAVGAVTAVASVVNAAVDALLSSIAVGDQWWRLTLQAGVWLLGGALIWWWQWMREHAQLVRGVLADLVLVVVGIAASAATTLVGAGTVLFVVLRLAFAGENSLTDVLDPLGTAMAAALVGALIWAYHHGLMRRRAVLPRLAATLVVSGFGLVAAATGLGIVVNALLAGLAPVVVGSDTRSLLLGGLSAAIVGGPVWWAAWKPLRPVDPVSARVTGRRVYLILIFGISAIVAIITLLVVGYRVFEFVLDDLSGQSLLDRVRAPLGLLVATGLAAGYHFSVWKRDRSALAAAGLPGRAIHRVILVTAGDPTVVRDLIADLTGAAITVWERAPFGDDRAAGDSPADSPPTAERLSRAFAGVTAPRVLAVVGAGGSIDVTPLRN</sequence>
<feature type="transmembrane region" description="Helical" evidence="1">
    <location>
        <begin position="175"/>
        <end position="197"/>
    </location>
</feature>
<proteinExistence type="predicted"/>
<evidence type="ECO:0000259" key="2">
    <source>
        <dbReference type="Pfam" id="PF18920"/>
    </source>
</evidence>
<keyword evidence="1" id="KW-0472">Membrane</keyword>
<dbReference type="Pfam" id="PF18920">
    <property type="entry name" value="DUF5671"/>
    <property type="match status" value="2"/>
</dbReference>
<dbReference type="Proteomes" id="UP000298173">
    <property type="component" value="Unassembled WGS sequence"/>
</dbReference>
<organism evidence="3 4">
    <name type="scientific">Cryobacterium glaciale</name>
    <dbReference type="NCBI Taxonomy" id="1259145"/>
    <lineage>
        <taxon>Bacteria</taxon>
        <taxon>Bacillati</taxon>
        <taxon>Actinomycetota</taxon>
        <taxon>Actinomycetes</taxon>
        <taxon>Micrococcales</taxon>
        <taxon>Microbacteriaceae</taxon>
        <taxon>Cryobacterium</taxon>
    </lineage>
</organism>
<feature type="domain" description="DUF5671" evidence="2">
    <location>
        <begin position="328"/>
        <end position="454"/>
    </location>
</feature>
<comment type="caution">
    <text evidence="3">The sequence shown here is derived from an EMBL/GenBank/DDBJ whole genome shotgun (WGS) entry which is preliminary data.</text>
</comment>
<feature type="transmembrane region" description="Helical" evidence="1">
    <location>
        <begin position="137"/>
        <end position="154"/>
    </location>
</feature>
<keyword evidence="1" id="KW-1133">Transmembrane helix</keyword>
<feature type="transmembrane region" description="Helical" evidence="1">
    <location>
        <begin position="217"/>
        <end position="236"/>
    </location>
</feature>
<feature type="transmembrane region" description="Helical" evidence="1">
    <location>
        <begin position="365"/>
        <end position="383"/>
    </location>
</feature>
<dbReference type="EMBL" id="SOEY01000028">
    <property type="protein sequence ID" value="TFB71476.1"/>
    <property type="molecule type" value="Genomic_DNA"/>
</dbReference>
<name>A0A4R8UVC5_9MICO</name>
<feature type="transmembrane region" description="Helical" evidence="1">
    <location>
        <begin position="71"/>
        <end position="92"/>
    </location>
</feature>
<gene>
    <name evidence="3" type="ORF">E3O06_13840</name>
</gene>